<dbReference type="PANTHER" id="PTHR34297">
    <property type="entry name" value="HYPOTHETICAL CYTOSOLIC PROTEIN-RELATED"/>
    <property type="match status" value="1"/>
</dbReference>
<name>A0AA41PYQ0_9ACTN</name>
<dbReference type="EMBL" id="JAKFHA010000006">
    <property type="protein sequence ID" value="MCF2528213.1"/>
    <property type="molecule type" value="Genomic_DNA"/>
</dbReference>
<feature type="region of interest" description="Disordered" evidence="2">
    <location>
        <begin position="1"/>
        <end position="20"/>
    </location>
</feature>
<dbReference type="Pfam" id="PF03780">
    <property type="entry name" value="Asp23"/>
    <property type="match status" value="1"/>
</dbReference>
<proteinExistence type="inferred from homology"/>
<dbReference type="AlphaFoldDB" id="A0AA41PYQ0"/>
<sequence>MAERQIKAGDTGASSGAPGHTIQVSALESDKGRTAIADSVVAKISGVAAREIQGVHALGKGVSRAFASMRQRVPGGKPNVAQGVSVEVGERQCAVDLTLIVEYGVAIADVATAVRENVIEAVERMTGLEVVEVNLSVDDIYIEAPEDNQPGRTLE</sequence>
<reference evidence="3" key="1">
    <citation type="submission" date="2022-01" db="EMBL/GenBank/DDBJ databases">
        <title>Genome-Based Taxonomic Classification of the Phylum Actinobacteria.</title>
        <authorList>
            <person name="Gao Y."/>
        </authorList>
    </citation>
    <scope>NUCLEOTIDE SEQUENCE</scope>
    <source>
        <strain evidence="3">KLBMP 8922</strain>
    </source>
</reference>
<dbReference type="Proteomes" id="UP001165378">
    <property type="component" value="Unassembled WGS sequence"/>
</dbReference>
<evidence type="ECO:0000313" key="3">
    <source>
        <dbReference type="EMBL" id="MCF2528213.1"/>
    </source>
</evidence>
<evidence type="ECO:0000256" key="1">
    <source>
        <dbReference type="ARBA" id="ARBA00005721"/>
    </source>
</evidence>
<dbReference type="RefSeq" id="WP_235052384.1">
    <property type="nucleotide sequence ID" value="NZ_JAKFHA010000006.1"/>
</dbReference>
<dbReference type="InterPro" id="IPR005531">
    <property type="entry name" value="Asp23"/>
</dbReference>
<protein>
    <submittedName>
        <fullName evidence="3">Asp23/Gls24 family envelope stress response protein</fullName>
    </submittedName>
</protein>
<comment type="similarity">
    <text evidence="1">Belongs to the asp23 family.</text>
</comment>
<comment type="caution">
    <text evidence="3">The sequence shown here is derived from an EMBL/GenBank/DDBJ whole genome shotgun (WGS) entry which is preliminary data.</text>
</comment>
<dbReference type="PANTHER" id="PTHR34297:SF3">
    <property type="entry name" value="ALKALINE SHOCK PROTEIN 23"/>
    <property type="match status" value="1"/>
</dbReference>
<evidence type="ECO:0000313" key="4">
    <source>
        <dbReference type="Proteomes" id="UP001165378"/>
    </source>
</evidence>
<organism evidence="3 4">
    <name type="scientific">Yinghuangia soli</name>
    <dbReference type="NCBI Taxonomy" id="2908204"/>
    <lineage>
        <taxon>Bacteria</taxon>
        <taxon>Bacillati</taxon>
        <taxon>Actinomycetota</taxon>
        <taxon>Actinomycetes</taxon>
        <taxon>Kitasatosporales</taxon>
        <taxon>Streptomycetaceae</taxon>
        <taxon>Yinghuangia</taxon>
    </lineage>
</organism>
<keyword evidence="4" id="KW-1185">Reference proteome</keyword>
<evidence type="ECO:0000256" key="2">
    <source>
        <dbReference type="SAM" id="MobiDB-lite"/>
    </source>
</evidence>
<accession>A0AA41PYQ0</accession>
<gene>
    <name evidence="3" type="ORF">LZ495_13395</name>
</gene>